<dbReference type="STRING" id="50429.A0A2B4S120"/>
<dbReference type="Proteomes" id="UP000225706">
    <property type="component" value="Unassembled WGS sequence"/>
</dbReference>
<evidence type="ECO:0000313" key="3">
    <source>
        <dbReference type="EMBL" id="PFX22185.1"/>
    </source>
</evidence>
<dbReference type="AlphaFoldDB" id="A0A2B4S120"/>
<feature type="region of interest" description="Disordered" evidence="1">
    <location>
        <begin position="432"/>
        <end position="457"/>
    </location>
</feature>
<gene>
    <name evidence="3" type="ORF">AWC38_SpisGene13302</name>
</gene>
<sequence>MFAFQGIDSEVELILARASIFFSPQNIDQMTVCPAHRASLGIGWIRRVPGKCKVPSILSHHSEDISKRSKADRGLSKAGSHAVLQENGVFLAVGSGVCPKCRKMLSEMKTKTITPQVAFEDSQVTFQIEELSLDETKMSISESPVAENTPSTLLLIDPQTPATSVFSQIPATSASVYSPTGDDPLTSEWKPLEKLNSFLESRDISPECGFTPLSRRTLLRILTVCSASVRKSLQGLDYISSAGGQAFDDLAHVVNRLGDEFMGMTWAREQKERLKSAQRHLRVDFKVHVSKQSSIPDHCRAYALSDPKDKDYQMTCPHDHLETCDRWSNIETSKEMVDAIQSSGGVPGVDVTYCSSLQNQKPSLNVKIAGVSLISNIEYNDGSLRVWKAYGIGPGKCIGLSELNSPQVVQVPDLVECDGEKMPNAHFIQVKSRPQPRTAVNSQRCSDAEEEPEGDTSTVPLFSCPEEGCVKMYQRFSSLQLHLDLAKHGRALENETLLYRAALAYADRLQEQFCGIPQIQARKCLTLTSHPCLPMGWALINKWLASKRILSEDDEMTESDIEENQNKEDEVALSKLRREILQEVALRHPICYDSYNICELIADSKLSKFAIQMLQNICEHFDIPTADIKVKRKAPYIERLISFGKKCSCQGKL</sequence>
<evidence type="ECO:0000259" key="2">
    <source>
        <dbReference type="PROSITE" id="PS00028"/>
    </source>
</evidence>
<comment type="caution">
    <text evidence="3">The sequence shown here is derived from an EMBL/GenBank/DDBJ whole genome shotgun (WGS) entry which is preliminary data.</text>
</comment>
<evidence type="ECO:0000313" key="4">
    <source>
        <dbReference type="Proteomes" id="UP000225706"/>
    </source>
</evidence>
<reference evidence="4" key="1">
    <citation type="journal article" date="2017" name="bioRxiv">
        <title>Comparative analysis of the genomes of Stylophora pistillata and Acropora digitifera provides evidence for extensive differences between species of corals.</title>
        <authorList>
            <person name="Voolstra C.R."/>
            <person name="Li Y."/>
            <person name="Liew Y.J."/>
            <person name="Baumgarten S."/>
            <person name="Zoccola D."/>
            <person name="Flot J.-F."/>
            <person name="Tambutte S."/>
            <person name="Allemand D."/>
            <person name="Aranda M."/>
        </authorList>
    </citation>
    <scope>NUCLEOTIDE SEQUENCE [LARGE SCALE GENOMIC DNA]</scope>
</reference>
<evidence type="ECO:0000256" key="1">
    <source>
        <dbReference type="SAM" id="MobiDB-lite"/>
    </source>
</evidence>
<feature type="domain" description="C2H2-type" evidence="2">
    <location>
        <begin position="464"/>
        <end position="488"/>
    </location>
</feature>
<dbReference type="OrthoDB" id="5979082at2759"/>
<dbReference type="PANTHER" id="PTHR33845:SF1">
    <property type="entry name" value="C2H2-TYPE DOMAIN-CONTAINING PROTEIN"/>
    <property type="match status" value="1"/>
</dbReference>
<protein>
    <recommendedName>
        <fullName evidence="2">C2H2-type domain-containing protein</fullName>
    </recommendedName>
</protein>
<name>A0A2B4S120_STYPI</name>
<organism evidence="3 4">
    <name type="scientific">Stylophora pistillata</name>
    <name type="common">Smooth cauliflower coral</name>
    <dbReference type="NCBI Taxonomy" id="50429"/>
    <lineage>
        <taxon>Eukaryota</taxon>
        <taxon>Metazoa</taxon>
        <taxon>Cnidaria</taxon>
        <taxon>Anthozoa</taxon>
        <taxon>Hexacorallia</taxon>
        <taxon>Scleractinia</taxon>
        <taxon>Astrocoeniina</taxon>
        <taxon>Pocilloporidae</taxon>
        <taxon>Stylophora</taxon>
    </lineage>
</organism>
<proteinExistence type="predicted"/>
<keyword evidence="4" id="KW-1185">Reference proteome</keyword>
<accession>A0A2B4S120</accession>
<dbReference type="EMBL" id="LSMT01000248">
    <property type="protein sequence ID" value="PFX22185.1"/>
    <property type="molecule type" value="Genomic_DNA"/>
</dbReference>
<dbReference type="PROSITE" id="PS00028">
    <property type="entry name" value="ZINC_FINGER_C2H2_1"/>
    <property type="match status" value="1"/>
</dbReference>
<dbReference type="InterPro" id="IPR013087">
    <property type="entry name" value="Znf_C2H2_type"/>
</dbReference>
<dbReference type="PANTHER" id="PTHR33845">
    <property type="entry name" value="C2H2-TYPE DOMAIN-CONTAINING PROTEIN"/>
    <property type="match status" value="1"/>
</dbReference>